<dbReference type="OrthoDB" id="9816120at2"/>
<dbReference type="Proteomes" id="UP000310017">
    <property type="component" value="Chromosome"/>
</dbReference>
<evidence type="ECO:0000256" key="1">
    <source>
        <dbReference type="ARBA" id="ARBA00022729"/>
    </source>
</evidence>
<keyword evidence="4" id="KW-1185">Reference proteome</keyword>
<dbReference type="PANTHER" id="PTHR16026:SF0">
    <property type="entry name" value="CARTILAGE ACIDIC PROTEIN 1"/>
    <property type="match status" value="1"/>
</dbReference>
<dbReference type="Pfam" id="PF13517">
    <property type="entry name" value="FG-GAP_3"/>
    <property type="match status" value="4"/>
</dbReference>
<dbReference type="PANTHER" id="PTHR16026">
    <property type="entry name" value="CARTILAGE ACIDIC PROTEIN 1"/>
    <property type="match status" value="1"/>
</dbReference>
<feature type="domain" description="ASPIC/UnbV" evidence="2">
    <location>
        <begin position="530"/>
        <end position="596"/>
    </location>
</feature>
<dbReference type="Gene3D" id="2.130.10.130">
    <property type="entry name" value="Integrin alpha, N-terminal"/>
    <property type="match status" value="3"/>
</dbReference>
<gene>
    <name evidence="3" type="ORF">FGM00_05775</name>
</gene>
<dbReference type="RefSeq" id="WP_138851984.1">
    <property type="nucleotide sequence ID" value="NZ_CP040710.1"/>
</dbReference>
<dbReference type="InterPro" id="IPR027039">
    <property type="entry name" value="Crtac1"/>
</dbReference>
<reference evidence="3 4" key="1">
    <citation type="submission" date="2019-05" db="EMBL/GenBank/DDBJ databases">
        <title>Genome sequencing of F202Z8.</title>
        <authorList>
            <person name="Kwon Y.M."/>
        </authorList>
    </citation>
    <scope>NUCLEOTIDE SEQUENCE [LARGE SCALE GENOMIC DNA]</scope>
    <source>
        <strain evidence="3 4">F202Z8</strain>
    </source>
</reference>
<proteinExistence type="predicted"/>
<name>A0A5B7SNB4_9FLAO</name>
<keyword evidence="1" id="KW-0732">Signal</keyword>
<dbReference type="EMBL" id="CP040710">
    <property type="protein sequence ID" value="QCW99631.1"/>
    <property type="molecule type" value="Genomic_DNA"/>
</dbReference>
<dbReference type="AlphaFoldDB" id="A0A5B7SNB4"/>
<protein>
    <recommendedName>
        <fullName evidence="2">ASPIC/UnbV domain-containing protein</fullName>
    </recommendedName>
</protein>
<evidence type="ECO:0000313" key="3">
    <source>
        <dbReference type="EMBL" id="QCW99631.1"/>
    </source>
</evidence>
<dbReference type="InterPro" id="IPR011519">
    <property type="entry name" value="UnbV_ASPIC"/>
</dbReference>
<dbReference type="KEGG" id="asag:FGM00_05775"/>
<dbReference type="PROSITE" id="PS51257">
    <property type="entry name" value="PROKAR_LIPOPROTEIN"/>
    <property type="match status" value="1"/>
</dbReference>
<evidence type="ECO:0000313" key="4">
    <source>
        <dbReference type="Proteomes" id="UP000310017"/>
    </source>
</evidence>
<dbReference type="Pfam" id="PF07593">
    <property type="entry name" value="UnbV_ASPIC"/>
    <property type="match status" value="1"/>
</dbReference>
<organism evidence="3 4">
    <name type="scientific">Aggregatimonas sangjinii</name>
    <dbReference type="NCBI Taxonomy" id="2583587"/>
    <lineage>
        <taxon>Bacteria</taxon>
        <taxon>Pseudomonadati</taxon>
        <taxon>Bacteroidota</taxon>
        <taxon>Flavobacteriia</taxon>
        <taxon>Flavobacteriales</taxon>
        <taxon>Flavobacteriaceae</taxon>
        <taxon>Aggregatimonas</taxon>
    </lineage>
</organism>
<dbReference type="InterPro" id="IPR013517">
    <property type="entry name" value="FG-GAP"/>
</dbReference>
<sequence>MKKVFFLIVFAIFSCTNKDLNQGKKLFSNIDAKDSGIWFNNQIVEDDSINIIDNEFVYNGAGIALGDLNGDGLDDIFFSGNQVDNKLYLNNGQLKFKDITAAAKISKTDSLQWSSGVTILDINADGKMDIYVCNTFREQERLRKNLLYINQGNTDAGIPTFIEMAADYGIDDDTYSSHAQFFDYDKDGDLDLWIGVNCIEGIDPNEFNPLVDDGTSVSRDRLYENNTNTDDPHPVFQEVSDKAGINFHGYSHSTLINDFNEDGWLDVYVANDFLSNDLIYINNQDGTFTNRAGEIFKHFSFSAMGSDIADVDNDGQFDIYTTEMQPYYNQRKKLFQGPSNYQKEIFTEKFNYQRQYTRNTLQLNRGVNPKTGLQLFSETGMFSGIQETDWSWAPLFGDYDNDGWQDLLITNGFPKDVTDRDFGDFKVTMSRFVNKEQLIAAIPEIKVPNFIFKNNGGLNFEDATKNWGLDFGTYSNGAAYGDLDNDGDLDLVVNNINDPALLLENKSEILNTENHYLRIKLRGEQPNSAAIGALVVVHTADGPQQKSVLSGRGYLSQPELTLHFGLGDVSVVDSIHVRWPNGRIQKMQNIGVDKILKISYKLESTNLPTFERPSINPLFAEISDSLNLKHFADEKDFIDFNFQRTLPHKFSQYGPSLAVGDINNDGLDDMFVSGSSGFSEKWFLQKPDGSFIQRPVSYKSKMTSEDTATLLFDADGDEDLDLYIARGGGQFPIADGRYQDVLYKNDGKGNFSETENALPVMKSNSSVIKAADYDRDGDLDLFVGSRVLPFSYPLADRSYILRNDSEKGSPLFTEVTMEVTQNLLSPGLLCDALWTDFNNDSWPDLILAGELMPLRFFKNVNGKLTEITAKTGLEKNSGWWNSLFSIDVDNDGDMDYVAGNVGRNINFKGDTDQPIRVYGKDLDQNGTIDPMMSYYLRDSIGVKKEYLYHPWQDVTAQYVGIRKRFNSFGEFGSATLPEMFPDGLLDGAAVFELNYMQTVWVENLGNDQFIMHSLPFETQLAPVYGIIATNIDDDEFTDLLMVGNDFGMETQQGRADAFMGLTLRNNGQGGFEALSLGESHFYVPGDGKALVSLNYQNNELLLVASQNNDSLRVFKNTQKPTMRLISLEANEVSAKIEFADGSTQKREYYRGSSFLSQSSRTLEINGAIKRVTFYSHKGELTREVNF</sequence>
<dbReference type="InterPro" id="IPR028994">
    <property type="entry name" value="Integrin_alpha_N"/>
</dbReference>
<dbReference type="SUPFAM" id="SSF69318">
    <property type="entry name" value="Integrin alpha N-terminal domain"/>
    <property type="match status" value="2"/>
</dbReference>
<evidence type="ECO:0000259" key="2">
    <source>
        <dbReference type="Pfam" id="PF07593"/>
    </source>
</evidence>
<accession>A0A5B7SNB4</accession>